<comment type="caution">
    <text evidence="2">The sequence shown here is derived from an EMBL/GenBank/DDBJ whole genome shotgun (WGS) entry which is preliminary data.</text>
</comment>
<dbReference type="EMBL" id="JAPEVG010000333">
    <property type="protein sequence ID" value="KAJ8468515.1"/>
    <property type="molecule type" value="Genomic_DNA"/>
</dbReference>
<gene>
    <name evidence="2" type="ORF">ONZ51_g9585</name>
</gene>
<feature type="compositionally biased region" description="Polar residues" evidence="1">
    <location>
        <begin position="1"/>
        <end position="10"/>
    </location>
</feature>
<keyword evidence="3" id="KW-1185">Reference proteome</keyword>
<evidence type="ECO:0000256" key="1">
    <source>
        <dbReference type="SAM" id="MobiDB-lite"/>
    </source>
</evidence>
<sequence length="373" mass="40611">MEYFNLSPSTEPSPPATGIGADVPDPTNISGSVSDRPVHPTAPVGINMEHPEDATIAAAFPPSLRIDDHLPDVIIVASNNVYFYAHRHRIANASSNNLGGLLDWGVYRRGFLPSIRLPESGDIVNVVLHTMYGLSCTHFHPTLETVEAALDALNKYGVCVQTHTAPYQPLHQLILSLAPYRPIDTYALAGKHQLEDLAVTISGHLLSFDLSTITDALATKMGPVYLKRLFLLHQGRLDALKNIILKPPESHPTTPGCNPAQHGLLTRAWALATAQFVWDATPSKAFPEFEVHPPETGHSPTAGLSVVGISPNSLKALLDPIGDKIACESCRLMLQQRIQEVVVSWSSVKVRLTQCPLWSPQILITFLVLQPTI</sequence>
<feature type="region of interest" description="Disordered" evidence="1">
    <location>
        <begin position="1"/>
        <end position="25"/>
    </location>
</feature>
<dbReference type="Proteomes" id="UP001215151">
    <property type="component" value="Unassembled WGS sequence"/>
</dbReference>
<evidence type="ECO:0000313" key="2">
    <source>
        <dbReference type="EMBL" id="KAJ8468515.1"/>
    </source>
</evidence>
<proteinExistence type="predicted"/>
<reference evidence="2" key="1">
    <citation type="submission" date="2022-11" db="EMBL/GenBank/DDBJ databases">
        <title>Genome Sequence of Cubamyces cubensis.</title>
        <authorList>
            <person name="Buettner E."/>
        </authorList>
    </citation>
    <scope>NUCLEOTIDE SEQUENCE</scope>
    <source>
        <strain evidence="2">MPL-01</strain>
    </source>
</reference>
<evidence type="ECO:0008006" key="4">
    <source>
        <dbReference type="Google" id="ProtNLM"/>
    </source>
</evidence>
<organism evidence="2 3">
    <name type="scientific">Trametes cubensis</name>
    <dbReference type="NCBI Taxonomy" id="1111947"/>
    <lineage>
        <taxon>Eukaryota</taxon>
        <taxon>Fungi</taxon>
        <taxon>Dikarya</taxon>
        <taxon>Basidiomycota</taxon>
        <taxon>Agaricomycotina</taxon>
        <taxon>Agaricomycetes</taxon>
        <taxon>Polyporales</taxon>
        <taxon>Polyporaceae</taxon>
        <taxon>Trametes</taxon>
    </lineage>
</organism>
<accession>A0AAD7X7J2</accession>
<dbReference type="AlphaFoldDB" id="A0AAD7X7J2"/>
<protein>
    <recommendedName>
        <fullName evidence="4">BTB domain-containing protein</fullName>
    </recommendedName>
</protein>
<name>A0AAD7X7J2_9APHY</name>
<evidence type="ECO:0000313" key="3">
    <source>
        <dbReference type="Proteomes" id="UP001215151"/>
    </source>
</evidence>